<dbReference type="PROSITE" id="PS50089">
    <property type="entry name" value="ZF_RING_2"/>
    <property type="match status" value="1"/>
</dbReference>
<dbReference type="OrthoDB" id="5803581at2759"/>
<reference evidence="8" key="1">
    <citation type="submission" date="2022-11" db="EMBL/GenBank/DDBJ databases">
        <authorList>
            <person name="Kikuchi T."/>
        </authorList>
    </citation>
    <scope>NUCLEOTIDE SEQUENCE</scope>
    <source>
        <strain evidence="8">PS1010</strain>
    </source>
</reference>
<dbReference type="Gene3D" id="2.120.10.80">
    <property type="entry name" value="Kelch-type beta propeller"/>
    <property type="match status" value="1"/>
</dbReference>
<dbReference type="PANTHER" id="PTHR46375">
    <property type="entry name" value="KELCH REPEAT AND BTB DOMAIN-CONTAINING PROTEIN 13-RELATED"/>
    <property type="match status" value="1"/>
</dbReference>
<dbReference type="Proteomes" id="UP001152747">
    <property type="component" value="Unassembled WGS sequence"/>
</dbReference>
<dbReference type="SUPFAM" id="SSF57850">
    <property type="entry name" value="RING/U-box"/>
    <property type="match status" value="1"/>
</dbReference>
<dbReference type="PANTHER" id="PTHR46375:SF3">
    <property type="entry name" value="KELCH REPEAT AND BTB DOMAIN-CONTAINING PROTEIN 13"/>
    <property type="match status" value="1"/>
</dbReference>
<keyword evidence="2 4" id="KW-0479">Metal-binding</keyword>
<dbReference type="EMBL" id="CANHGI010000005">
    <property type="protein sequence ID" value="CAI5452421.1"/>
    <property type="molecule type" value="Genomic_DNA"/>
</dbReference>
<dbReference type="GO" id="GO:0008270">
    <property type="term" value="F:zinc ion binding"/>
    <property type="evidence" value="ECO:0007669"/>
    <property type="project" value="UniProtKB-KW"/>
</dbReference>
<keyword evidence="5" id="KW-0175">Coiled coil</keyword>
<dbReference type="InterPro" id="IPR052392">
    <property type="entry name" value="Kelch-BTB_domain-containing"/>
</dbReference>
<dbReference type="InterPro" id="IPR006652">
    <property type="entry name" value="Kelch_1"/>
</dbReference>
<sequence>MNSSRFAFECIICYGEYNSTNRRPCIGTCGHSICEICKHQMNNAKCPQYVMKCIHSSNIAGSSNEQTSGKSEISDDVCSGCGSHSKKLRICIDCGVTSGILKRAEKGAISLVIEGSQENAFNGARKFAICSDCVLEHHRTHDTKMFSDLKDELNCMIQDSIVQRIQDLYNDAQIQSKKLNKKLNEYQKQSLKLAEKFNTLKQEDRKPHTANLALVIQSYSNVIETIHDTNYRIDQNLEDVNKQIQHIEETGKVLSKKAIVFANSDPVLIADRKQNVKDPLLIGVFNPREKTWLSVGRMPNPKSNYAVATYQTTIYIVGGMFNGAWLSSLEMYDRDKNLRRDCLPMANGRTRTSAAFHNGKLYVCGGYDGHYMNSVEVFDPETKEWKVGPDLQRPRADCAIVSCSGVLYILGGYNGKEYEEKIEILDESLNAFVVHGEMNGSRAGFGACVHGERIYVAGGWSNANNTLKDCRSYDPMTRKWRDETAMNRDRKYFQLHATQEAVYAIRGCADNWSLIAEVERYNVKDKTWEIIPCVAQLSNTNSNSNTNPNANPNAVSSN</sequence>
<feature type="region of interest" description="Disordered" evidence="6">
    <location>
        <begin position="539"/>
        <end position="558"/>
    </location>
</feature>
<dbReference type="InterPro" id="IPR001841">
    <property type="entry name" value="Znf_RING"/>
</dbReference>
<keyword evidence="9" id="KW-1185">Reference proteome</keyword>
<accession>A0A9P1IWL0</accession>
<dbReference type="PRINTS" id="PR00501">
    <property type="entry name" value="KELCHREPEAT"/>
</dbReference>
<evidence type="ECO:0000256" key="4">
    <source>
        <dbReference type="PROSITE-ProRule" id="PRU00175"/>
    </source>
</evidence>
<evidence type="ECO:0000313" key="9">
    <source>
        <dbReference type="Proteomes" id="UP001152747"/>
    </source>
</evidence>
<evidence type="ECO:0000256" key="2">
    <source>
        <dbReference type="ARBA" id="ARBA00022771"/>
    </source>
</evidence>
<dbReference type="SMART" id="SM00612">
    <property type="entry name" value="Kelch"/>
    <property type="match status" value="4"/>
</dbReference>
<dbReference type="AlphaFoldDB" id="A0A9P1IWL0"/>
<comment type="caution">
    <text evidence="8">The sequence shown here is derived from an EMBL/GenBank/DDBJ whole genome shotgun (WGS) entry which is preliminary data.</text>
</comment>
<evidence type="ECO:0000256" key="5">
    <source>
        <dbReference type="SAM" id="Coils"/>
    </source>
</evidence>
<name>A0A9P1IWL0_9PELO</name>
<feature type="coiled-coil region" evidence="5">
    <location>
        <begin position="162"/>
        <end position="203"/>
    </location>
</feature>
<keyword evidence="2 4" id="KW-0863">Zinc-finger</keyword>
<keyword evidence="3" id="KW-0862">Zinc</keyword>
<feature type="domain" description="RING-type" evidence="7">
    <location>
        <begin position="10"/>
        <end position="47"/>
    </location>
</feature>
<evidence type="ECO:0000256" key="3">
    <source>
        <dbReference type="ARBA" id="ARBA00022833"/>
    </source>
</evidence>
<dbReference type="InterPro" id="IPR015915">
    <property type="entry name" value="Kelch-typ_b-propeller"/>
</dbReference>
<evidence type="ECO:0000256" key="6">
    <source>
        <dbReference type="SAM" id="MobiDB-lite"/>
    </source>
</evidence>
<evidence type="ECO:0000313" key="8">
    <source>
        <dbReference type="EMBL" id="CAI5452421.1"/>
    </source>
</evidence>
<proteinExistence type="predicted"/>
<dbReference type="Pfam" id="PF01344">
    <property type="entry name" value="Kelch_1"/>
    <property type="match status" value="5"/>
</dbReference>
<keyword evidence="1" id="KW-0880">Kelch repeat</keyword>
<evidence type="ECO:0000259" key="7">
    <source>
        <dbReference type="PROSITE" id="PS50089"/>
    </source>
</evidence>
<dbReference type="SUPFAM" id="SSF117281">
    <property type="entry name" value="Kelch motif"/>
    <property type="match status" value="1"/>
</dbReference>
<protein>
    <recommendedName>
        <fullName evidence="7">RING-type domain-containing protein</fullName>
    </recommendedName>
</protein>
<evidence type="ECO:0000256" key="1">
    <source>
        <dbReference type="ARBA" id="ARBA00022441"/>
    </source>
</evidence>
<gene>
    <name evidence="8" type="ORF">CAMP_LOCUS15058</name>
</gene>
<organism evidence="8 9">
    <name type="scientific">Caenorhabditis angaria</name>
    <dbReference type="NCBI Taxonomy" id="860376"/>
    <lineage>
        <taxon>Eukaryota</taxon>
        <taxon>Metazoa</taxon>
        <taxon>Ecdysozoa</taxon>
        <taxon>Nematoda</taxon>
        <taxon>Chromadorea</taxon>
        <taxon>Rhabditida</taxon>
        <taxon>Rhabditina</taxon>
        <taxon>Rhabditomorpha</taxon>
        <taxon>Rhabditoidea</taxon>
        <taxon>Rhabditidae</taxon>
        <taxon>Peloderinae</taxon>
        <taxon>Caenorhabditis</taxon>
    </lineage>
</organism>